<reference evidence="3" key="1">
    <citation type="submission" date="2024-07" db="EMBL/GenBank/DDBJ databases">
        <title>Two chromosome-level genome assemblies of Korean endemic species Abeliophyllum distichum and Forsythia ovata (Oleaceae).</title>
        <authorList>
            <person name="Jang H."/>
        </authorList>
    </citation>
    <scope>NUCLEOTIDE SEQUENCE [LARGE SCALE GENOMIC DNA]</scope>
</reference>
<accession>A0ABD1T7X6</accession>
<keyword evidence="3" id="KW-1185">Reference proteome</keyword>
<organism evidence="2 3">
    <name type="scientific">Forsythia ovata</name>
    <dbReference type="NCBI Taxonomy" id="205694"/>
    <lineage>
        <taxon>Eukaryota</taxon>
        <taxon>Viridiplantae</taxon>
        <taxon>Streptophyta</taxon>
        <taxon>Embryophyta</taxon>
        <taxon>Tracheophyta</taxon>
        <taxon>Spermatophyta</taxon>
        <taxon>Magnoliopsida</taxon>
        <taxon>eudicotyledons</taxon>
        <taxon>Gunneridae</taxon>
        <taxon>Pentapetalae</taxon>
        <taxon>asterids</taxon>
        <taxon>lamiids</taxon>
        <taxon>Lamiales</taxon>
        <taxon>Oleaceae</taxon>
        <taxon>Forsythieae</taxon>
        <taxon>Forsythia</taxon>
    </lineage>
</organism>
<feature type="region of interest" description="Disordered" evidence="1">
    <location>
        <begin position="784"/>
        <end position="828"/>
    </location>
</feature>
<feature type="compositionally biased region" description="Basic and acidic residues" evidence="1">
    <location>
        <begin position="1140"/>
        <end position="1162"/>
    </location>
</feature>
<feature type="region of interest" description="Disordered" evidence="1">
    <location>
        <begin position="1051"/>
        <end position="1070"/>
    </location>
</feature>
<feature type="region of interest" description="Disordered" evidence="1">
    <location>
        <begin position="1263"/>
        <end position="1326"/>
    </location>
</feature>
<protein>
    <submittedName>
        <fullName evidence="2">COP1-interacting protein-related</fullName>
    </submittedName>
</protein>
<feature type="region of interest" description="Disordered" evidence="1">
    <location>
        <begin position="374"/>
        <end position="507"/>
    </location>
</feature>
<dbReference type="Proteomes" id="UP001604277">
    <property type="component" value="Unassembled WGS sequence"/>
</dbReference>
<evidence type="ECO:0000256" key="1">
    <source>
        <dbReference type="SAM" id="MobiDB-lite"/>
    </source>
</evidence>
<proteinExistence type="predicted"/>
<dbReference type="EMBL" id="JBFOLJ010000009">
    <property type="protein sequence ID" value="KAL2508780.1"/>
    <property type="molecule type" value="Genomic_DNA"/>
</dbReference>
<feature type="region of interest" description="Disordered" evidence="1">
    <location>
        <begin position="888"/>
        <end position="1008"/>
    </location>
</feature>
<sequence length="1326" mass="146934">MTTYSCFTTDVFDEDDGSLHFPTRKMKPNTRLSSAVFQLTPTRTRCDLIIIANDKKEKIASGLLNPFLAHLKIAQDQITKGGYSILLEPETDSDTTWFTKATLERFVRFVSTPEILERVYTIESEILQIEEAIAIQSSNDIGHSIVENHQGKPLGSCEGKKSSPNGDDEKAIVLYKPGAQPPEANGSCLEEGNSKVQLLKVLETRKAVLRKEQGMAFARAVAAGFGIDKVEPLVSFAECFGASRLLEACSRFMHLWKRKHETGQWLEIEAADATSTQSDFSAMNTSDIVLSGVANTYNDSNCQLTSENYVKSGSDINAVDHSVPTGQPEYTQGQFPHTMFPPWPVHPVPGAAPVFQAYPVQGMPYYQTYNGNSPFYQPPHPPMEHYHQTGQMRHPNGDRDTNTGSEIWETDRTKSQDDMELNREVSHSREPHKKGGRSSKKRSDMVVIRNINYITSKAKKPDSESISASDSETDTKNEDFEADDDDALHKNSLGSSRRKGSCLKSTDESYLNGKEVSEFARETGVGDWQVFQNCLLSGTNEDTDAANESIFAMEKDVKIKRRANAASNDPLALGGRDPGEIQDTRMSEIHRISGSMSRRPRESGDEVLFLRRDDDFGGRDDKMDMQFTESNGRKILSRAANDDFTIGNRGNQLNFRSSSDPLAVEGFEGSINNMDRELSLGLSDETFIVPFRSMSIDQVGPGDRTAIDMDSEFPSEHQKSDSISDGIRNQVNYEPVDLSLMPERGTEKRSIGYDPALDYEMQVYGEGEDSSLKEKREKEVIDIKGGLRKSEKDRRSKVPLNSLDKQRTGGPIRKGKLPKTSTLEDARARADKLRSYKADLQKIKKEKEEADQKRLEALKLERQKRIAVRGSSTSAKLSVLSPQTKTLPTKLSPIASRGSKFSDSEPGLSSPLQRSKIKTSLGYIESQKHSKANKLSDSSHLAGDRLSRSSSSLSEPKRENNSVTPDSKASMARIRRLSEPKKISNHPVTSMNVRSAEAASKRKLSEGPERNKISAIINLDKTKAATLPELKIKTTKEPLNVGQNKSAVKGTHKLTGIKPSGSSENAANTTYHSDVEDNPIVEKTVVMLEYEKPSIPILHSSEEKMGLQYQHNESHDNGEKSGMISEFAAIRAVPLPMDGVDRDPIPSEHQDQLHSSKGKTDYSEDFSGAANTVTAEKPYQDPYACVSSLEDPCTGNLEYGKALTASSEMVSRVEDTTKARVPVVNTLRVDKNPETSEKTRVKESSKGFRRLLKFGKKNNSTAVDRSFESDNASIEQDDNARSTASSSEVHILKNLISQDETTTAGNSSQKSSRHFSLFSPFRSKTN</sequence>
<feature type="compositionally biased region" description="Polar residues" evidence="1">
    <location>
        <begin position="1295"/>
        <end position="1310"/>
    </location>
</feature>
<feature type="compositionally biased region" description="Polar residues" evidence="1">
    <location>
        <begin position="1060"/>
        <end position="1070"/>
    </location>
</feature>
<evidence type="ECO:0000313" key="3">
    <source>
        <dbReference type="Proteomes" id="UP001604277"/>
    </source>
</evidence>
<name>A0ABD1T7X6_9LAMI</name>
<gene>
    <name evidence="2" type="ORF">Fot_32427</name>
</gene>
<feature type="compositionally biased region" description="Basic residues" evidence="1">
    <location>
        <begin position="430"/>
        <end position="440"/>
    </location>
</feature>
<feature type="compositionally biased region" description="Polar residues" evidence="1">
    <location>
        <begin position="1263"/>
        <end position="1274"/>
    </location>
</feature>
<feature type="compositionally biased region" description="Basic and acidic residues" evidence="1">
    <location>
        <begin position="999"/>
        <end position="1008"/>
    </location>
</feature>
<comment type="caution">
    <text evidence="2">The sequence shown here is derived from an EMBL/GenBank/DDBJ whole genome shotgun (WGS) entry which is preliminary data.</text>
</comment>
<feature type="region of interest" description="Disordered" evidence="1">
    <location>
        <begin position="148"/>
        <end position="168"/>
    </location>
</feature>
<dbReference type="PANTHER" id="PTHR31008">
    <property type="entry name" value="COP1-INTERACTING PROTEIN-RELATED"/>
    <property type="match status" value="1"/>
</dbReference>
<feature type="region of interest" description="Disordered" evidence="1">
    <location>
        <begin position="1140"/>
        <end position="1165"/>
    </location>
</feature>
<evidence type="ECO:0000313" key="2">
    <source>
        <dbReference type="EMBL" id="KAL2508780.1"/>
    </source>
</evidence>
<feature type="compositionally biased region" description="Basic and acidic residues" evidence="1">
    <location>
        <begin position="409"/>
        <end position="429"/>
    </location>
</feature>
<dbReference type="PANTHER" id="PTHR31008:SF2">
    <property type="entry name" value="COP1-INTERACTING PROTEIN-LIKE PROTEIN"/>
    <property type="match status" value="1"/>
</dbReference>